<dbReference type="CDD" id="cd00009">
    <property type="entry name" value="AAA"/>
    <property type="match status" value="1"/>
</dbReference>
<reference evidence="13 14" key="1">
    <citation type="submission" date="2015-12" db="EMBL/GenBank/DDBJ databases">
        <title>Nitrous oxide reduction kinetics distinguish bacteria harboring typical versus atypical NosZ.</title>
        <authorList>
            <person name="Yoon S."/>
            <person name="Nissen S."/>
            <person name="Park D."/>
            <person name="Sanford R.A."/>
            <person name="Loeffler F.E."/>
        </authorList>
    </citation>
    <scope>NUCLEOTIDE SEQUENCE [LARGE SCALE GENOMIC DNA]</scope>
    <source>
        <strain evidence="13 14">ATCC BAA-841</strain>
    </source>
</reference>
<keyword evidence="4 11" id="KW-0235">DNA replication</keyword>
<evidence type="ECO:0000256" key="2">
    <source>
        <dbReference type="ARBA" id="ARBA00022679"/>
    </source>
</evidence>
<dbReference type="SUPFAM" id="SSF48019">
    <property type="entry name" value="post-AAA+ oligomerization domain-like"/>
    <property type="match status" value="1"/>
</dbReference>
<evidence type="ECO:0000256" key="5">
    <source>
        <dbReference type="ARBA" id="ARBA00022723"/>
    </source>
</evidence>
<evidence type="ECO:0000256" key="9">
    <source>
        <dbReference type="ARBA" id="ARBA00022932"/>
    </source>
</evidence>
<dbReference type="SMART" id="SM00382">
    <property type="entry name" value="AAA"/>
    <property type="match status" value="1"/>
</dbReference>
<dbReference type="InterPro" id="IPR008921">
    <property type="entry name" value="DNA_pol3_clamp-load_cplx_C"/>
</dbReference>
<organism evidence="13 14">
    <name type="scientific">Dechloromonas denitrificans</name>
    <dbReference type="NCBI Taxonomy" id="281362"/>
    <lineage>
        <taxon>Bacteria</taxon>
        <taxon>Pseudomonadati</taxon>
        <taxon>Pseudomonadota</taxon>
        <taxon>Betaproteobacteria</taxon>
        <taxon>Rhodocyclales</taxon>
        <taxon>Azonexaceae</taxon>
        <taxon>Dechloromonas</taxon>
    </lineage>
</organism>
<dbReference type="InterPro" id="IPR012763">
    <property type="entry name" value="DNA_pol_III_sug/sutau_N"/>
</dbReference>
<dbReference type="FunFam" id="1.10.8.60:FF:000013">
    <property type="entry name" value="DNA polymerase III subunit gamma/tau"/>
    <property type="match status" value="1"/>
</dbReference>
<dbReference type="Gene3D" id="1.20.272.10">
    <property type="match status" value="1"/>
</dbReference>
<dbReference type="GO" id="GO:0003887">
    <property type="term" value="F:DNA-directed DNA polymerase activity"/>
    <property type="evidence" value="ECO:0007669"/>
    <property type="project" value="UniProtKB-KW"/>
</dbReference>
<dbReference type="PRINTS" id="PR00300">
    <property type="entry name" value="CLPPROTEASEA"/>
</dbReference>
<comment type="subunit">
    <text evidence="11">DNA polymerase III contains a core (composed of alpha, epsilon and theta chains) that associates with a tau subunit. This core dimerizes to form the POLIII' complex. PolIII' associates with the gamma complex (composed of gamma, delta, delta', psi and chi chains) and with the beta chain to form the complete DNA polymerase III complex.</text>
</comment>
<dbReference type="GO" id="GO:0046872">
    <property type="term" value="F:metal ion binding"/>
    <property type="evidence" value="ECO:0007669"/>
    <property type="project" value="UniProtKB-KW"/>
</dbReference>
<keyword evidence="7" id="KW-0862">Zinc</keyword>
<sequence length="536" mass="58643">MSYQVLARKWRPRNFSTLVGQEHVVRALTHALTEQRLHHAYLFTGTRGVGKTTLARILAKALNCEKGITATPCGVCSACQEIDSGRFVDLLEVDAATNTRVDEMRQLLENAVYAPTRGRFKVYVIDEVHMLSNSAFNAMLKTLEEPPEHVKFILATTDPQKIPVTVLSRCLQFNLKQMPAAAISGHLAHILQTEAVPFDNGALALIARSAAGSMRDALSLLDQAIAHGAGEVQEQQVRGMLGTVDLDYLFSILEALVDGDALALVGVAADLSVRSLSFGAALQELAALLTRIQIVQCVPASVDEDDPERAELQRFSSALSREFVQLAYQIVNHGRNELSAAPDEYAGFVMTLLRLYTFRPASVADVVSAIPARSRTLPTSAVRPPAKPNAVALPVERREMPVPTAAKVINGQDDWHEMVGMLQLSGLARTLAQNCELRQLNEADCLLRLAPSHAHLQMKPAPDKLQQALSEYLGRPLVVRFELAQNEVDTPAETADRERRERQQGAVAAIEQDAFVRDVIETFDASLVESSIKPIA</sequence>
<evidence type="ECO:0000256" key="7">
    <source>
        <dbReference type="ARBA" id="ARBA00022833"/>
    </source>
</evidence>
<evidence type="ECO:0000256" key="3">
    <source>
        <dbReference type="ARBA" id="ARBA00022695"/>
    </source>
</evidence>
<keyword evidence="6 11" id="KW-0547">Nucleotide-binding</keyword>
<proteinExistence type="inferred from homology"/>
<evidence type="ECO:0000256" key="11">
    <source>
        <dbReference type="RuleBase" id="RU364063"/>
    </source>
</evidence>
<accession>A0A133XNC6</accession>
<dbReference type="GO" id="GO:0005524">
    <property type="term" value="F:ATP binding"/>
    <property type="evidence" value="ECO:0007669"/>
    <property type="project" value="UniProtKB-KW"/>
</dbReference>
<name>A0A133XNC6_9RHOO</name>
<dbReference type="NCBIfam" id="NF005942">
    <property type="entry name" value="PRK07994.1"/>
    <property type="match status" value="1"/>
</dbReference>
<dbReference type="InterPro" id="IPR045085">
    <property type="entry name" value="HLD_clamp_pol_III_gamma_tau"/>
</dbReference>
<keyword evidence="2 11" id="KW-0808">Transferase</keyword>
<keyword evidence="14" id="KW-1185">Reference proteome</keyword>
<dbReference type="InterPro" id="IPR021029">
    <property type="entry name" value="DNA_pol_III_tau_dom-5"/>
</dbReference>
<evidence type="ECO:0000256" key="6">
    <source>
        <dbReference type="ARBA" id="ARBA00022741"/>
    </source>
</evidence>
<dbReference type="FunFam" id="3.40.50.300:FF:000014">
    <property type="entry name" value="DNA polymerase III subunit gamma/tau"/>
    <property type="match status" value="1"/>
</dbReference>
<dbReference type="STRING" id="281362.AT959_01745"/>
<dbReference type="InterPro" id="IPR027417">
    <property type="entry name" value="P-loop_NTPase"/>
</dbReference>
<dbReference type="Gene3D" id="1.10.8.60">
    <property type="match status" value="1"/>
</dbReference>
<dbReference type="NCBIfam" id="TIGR02397">
    <property type="entry name" value="dnaX_nterm"/>
    <property type="match status" value="1"/>
</dbReference>
<keyword evidence="3 11" id="KW-0548">Nucleotidyltransferase</keyword>
<dbReference type="Gene3D" id="3.40.50.300">
    <property type="entry name" value="P-loop containing nucleotide triphosphate hydrolases"/>
    <property type="match status" value="1"/>
</dbReference>
<dbReference type="Pfam" id="PF12169">
    <property type="entry name" value="DNA_pol3_gamma3"/>
    <property type="match status" value="1"/>
</dbReference>
<dbReference type="RefSeq" id="WP_066880259.1">
    <property type="nucleotide sequence ID" value="NZ_LODL01000005.1"/>
</dbReference>
<dbReference type="GO" id="GO:0003677">
    <property type="term" value="F:DNA binding"/>
    <property type="evidence" value="ECO:0007669"/>
    <property type="project" value="InterPro"/>
</dbReference>
<dbReference type="AlphaFoldDB" id="A0A133XNC6"/>
<dbReference type="FunFam" id="1.20.272.10:FF:000003">
    <property type="entry name" value="DNA polymerase III subunit gamma/tau"/>
    <property type="match status" value="1"/>
</dbReference>
<dbReference type="NCBIfam" id="NF004046">
    <property type="entry name" value="PRK05563.1"/>
    <property type="match status" value="1"/>
</dbReference>
<keyword evidence="8 11" id="KW-0067">ATP-binding</keyword>
<dbReference type="EMBL" id="LODL01000005">
    <property type="protein sequence ID" value="KXB32434.1"/>
    <property type="molecule type" value="Genomic_DNA"/>
</dbReference>
<comment type="caution">
    <text evidence="13">The sequence shown here is derived from an EMBL/GenBank/DDBJ whole genome shotgun (WGS) entry which is preliminary data.</text>
</comment>
<dbReference type="InterPro" id="IPR038249">
    <property type="entry name" value="PolIII_tau_V_sf"/>
</dbReference>
<feature type="domain" description="AAA+ ATPase" evidence="12">
    <location>
        <begin position="37"/>
        <end position="179"/>
    </location>
</feature>
<keyword evidence="5" id="KW-0479">Metal-binding</keyword>
<dbReference type="Proteomes" id="UP000070186">
    <property type="component" value="Unassembled WGS sequence"/>
</dbReference>
<dbReference type="InterPro" id="IPR022754">
    <property type="entry name" value="DNA_pol_III_gamma-3"/>
</dbReference>
<evidence type="ECO:0000259" key="12">
    <source>
        <dbReference type="SMART" id="SM00382"/>
    </source>
</evidence>
<dbReference type="EC" id="2.7.7.7" evidence="11"/>
<evidence type="ECO:0000256" key="1">
    <source>
        <dbReference type="ARBA" id="ARBA00006360"/>
    </source>
</evidence>
<evidence type="ECO:0000313" key="13">
    <source>
        <dbReference type="EMBL" id="KXB32434.1"/>
    </source>
</evidence>
<dbReference type="GO" id="GO:0009360">
    <property type="term" value="C:DNA polymerase III complex"/>
    <property type="evidence" value="ECO:0007669"/>
    <property type="project" value="InterPro"/>
</dbReference>
<dbReference type="InterPro" id="IPR003593">
    <property type="entry name" value="AAA+_ATPase"/>
</dbReference>
<evidence type="ECO:0000256" key="8">
    <source>
        <dbReference type="ARBA" id="ARBA00022840"/>
    </source>
</evidence>
<comment type="catalytic activity">
    <reaction evidence="10 11">
        <text>DNA(n) + a 2'-deoxyribonucleoside 5'-triphosphate = DNA(n+1) + diphosphate</text>
        <dbReference type="Rhea" id="RHEA:22508"/>
        <dbReference type="Rhea" id="RHEA-COMP:17339"/>
        <dbReference type="Rhea" id="RHEA-COMP:17340"/>
        <dbReference type="ChEBI" id="CHEBI:33019"/>
        <dbReference type="ChEBI" id="CHEBI:61560"/>
        <dbReference type="ChEBI" id="CHEBI:173112"/>
        <dbReference type="EC" id="2.7.7.7"/>
    </reaction>
</comment>
<dbReference type="Pfam" id="PF22608">
    <property type="entry name" value="DNAX_ATPase_lid"/>
    <property type="match status" value="1"/>
</dbReference>
<evidence type="ECO:0000256" key="4">
    <source>
        <dbReference type="ARBA" id="ARBA00022705"/>
    </source>
</evidence>
<dbReference type="Pfam" id="PF13177">
    <property type="entry name" value="DNA_pol3_delta2"/>
    <property type="match status" value="1"/>
</dbReference>
<gene>
    <name evidence="11" type="primary">dnaX</name>
    <name evidence="13" type="ORF">AT959_01745</name>
</gene>
<dbReference type="Pfam" id="PF12170">
    <property type="entry name" value="DNA_pol3_tau_5"/>
    <property type="match status" value="1"/>
</dbReference>
<protein>
    <recommendedName>
        <fullName evidence="11">DNA polymerase III subunit gamma/tau</fullName>
        <ecNumber evidence="11">2.7.7.7</ecNumber>
    </recommendedName>
</protein>
<dbReference type="InterPro" id="IPR050238">
    <property type="entry name" value="DNA_Rep/Repair_Clamp_Loader"/>
</dbReference>
<evidence type="ECO:0000313" key="14">
    <source>
        <dbReference type="Proteomes" id="UP000070186"/>
    </source>
</evidence>
<dbReference type="PANTHER" id="PTHR11669:SF0">
    <property type="entry name" value="PROTEIN STICHEL-LIKE 2"/>
    <property type="match status" value="1"/>
</dbReference>
<dbReference type="CDD" id="cd18137">
    <property type="entry name" value="HLD_clamp_pol_III_gamma_tau"/>
    <property type="match status" value="1"/>
</dbReference>
<dbReference type="SUPFAM" id="SSF52540">
    <property type="entry name" value="P-loop containing nucleoside triphosphate hydrolases"/>
    <property type="match status" value="1"/>
</dbReference>
<dbReference type="GO" id="GO:0006261">
    <property type="term" value="P:DNA-templated DNA replication"/>
    <property type="evidence" value="ECO:0007669"/>
    <property type="project" value="TreeGrafter"/>
</dbReference>
<comment type="similarity">
    <text evidence="1 11">Belongs to the DnaX/STICHEL family.</text>
</comment>
<comment type="function">
    <text evidence="11">DNA polymerase III is a complex, multichain enzyme responsible for most of the replicative synthesis in bacteria. This DNA polymerase also exhibits 3' to 5' exonuclease activity.</text>
</comment>
<dbReference type="Gene3D" id="3.30.300.150">
    <property type="entry name" value="DNA polymerase III, tau subunit, domain V"/>
    <property type="match status" value="1"/>
</dbReference>
<evidence type="ECO:0000256" key="10">
    <source>
        <dbReference type="ARBA" id="ARBA00049244"/>
    </source>
</evidence>
<dbReference type="PANTHER" id="PTHR11669">
    <property type="entry name" value="REPLICATION FACTOR C / DNA POLYMERASE III GAMMA-TAU SUBUNIT"/>
    <property type="match status" value="1"/>
</dbReference>
<dbReference type="InterPro" id="IPR001270">
    <property type="entry name" value="ClpA/B"/>
</dbReference>
<keyword evidence="9 11" id="KW-0239">DNA-directed DNA polymerase</keyword>